<evidence type="ECO:0000313" key="6">
    <source>
        <dbReference type="EMBL" id="SDF10474.1"/>
    </source>
</evidence>
<dbReference type="Pfam" id="PF00155">
    <property type="entry name" value="Aminotran_1_2"/>
    <property type="match status" value="1"/>
</dbReference>
<comment type="similarity">
    <text evidence="4">Belongs to the class-I pyridoxal-phosphate-dependent aminotransferase family.</text>
</comment>
<dbReference type="GO" id="GO:0008483">
    <property type="term" value="F:transaminase activity"/>
    <property type="evidence" value="ECO:0007669"/>
    <property type="project" value="UniProtKB-KW"/>
</dbReference>
<dbReference type="OrthoDB" id="9813612at2"/>
<feature type="domain" description="Aminotransferase class I/classII large" evidence="5">
    <location>
        <begin position="27"/>
        <end position="368"/>
    </location>
</feature>
<keyword evidence="2 4" id="KW-0032">Aminotransferase</keyword>
<reference evidence="7" key="1">
    <citation type="submission" date="2016-10" db="EMBL/GenBank/DDBJ databases">
        <authorList>
            <person name="Varghese N."/>
            <person name="Submissions S."/>
        </authorList>
    </citation>
    <scope>NUCLEOTIDE SEQUENCE [LARGE SCALE GENOMIC DNA]</scope>
    <source>
        <strain evidence="7">CGMCC 1.6992</strain>
    </source>
</reference>
<dbReference type="Gene3D" id="3.40.640.10">
    <property type="entry name" value="Type I PLP-dependent aspartate aminotransferase-like (Major domain)"/>
    <property type="match status" value="1"/>
</dbReference>
<evidence type="ECO:0000256" key="1">
    <source>
        <dbReference type="ARBA" id="ARBA00001933"/>
    </source>
</evidence>
<evidence type="ECO:0000256" key="4">
    <source>
        <dbReference type="RuleBase" id="RU000481"/>
    </source>
</evidence>
<evidence type="ECO:0000256" key="3">
    <source>
        <dbReference type="ARBA" id="ARBA00022679"/>
    </source>
</evidence>
<dbReference type="SUPFAM" id="SSF53383">
    <property type="entry name" value="PLP-dependent transferases"/>
    <property type="match status" value="1"/>
</dbReference>
<dbReference type="GO" id="GO:0030170">
    <property type="term" value="F:pyridoxal phosphate binding"/>
    <property type="evidence" value="ECO:0007669"/>
    <property type="project" value="InterPro"/>
</dbReference>
<dbReference type="CDD" id="cd00609">
    <property type="entry name" value="AAT_like"/>
    <property type="match status" value="1"/>
</dbReference>
<dbReference type="InterPro" id="IPR015421">
    <property type="entry name" value="PyrdxlP-dep_Trfase_major"/>
</dbReference>
<dbReference type="InterPro" id="IPR004838">
    <property type="entry name" value="NHTrfase_class1_PyrdxlP-BS"/>
</dbReference>
<dbReference type="Proteomes" id="UP000199446">
    <property type="component" value="Unassembled WGS sequence"/>
</dbReference>
<dbReference type="InterPro" id="IPR050881">
    <property type="entry name" value="LL-DAP_aminotransferase"/>
</dbReference>
<keyword evidence="3 4" id="KW-0808">Transferase</keyword>
<evidence type="ECO:0000256" key="2">
    <source>
        <dbReference type="ARBA" id="ARBA00022576"/>
    </source>
</evidence>
<keyword evidence="7" id="KW-1185">Reference proteome</keyword>
<evidence type="ECO:0000313" key="7">
    <source>
        <dbReference type="Proteomes" id="UP000199446"/>
    </source>
</evidence>
<dbReference type="PANTHER" id="PTHR42832:SF2">
    <property type="entry name" value="ASPARTATE TRANSAMINASE"/>
    <property type="match status" value="1"/>
</dbReference>
<protein>
    <recommendedName>
        <fullName evidence="4">Aminotransferase</fullName>
        <ecNumber evidence="4">2.6.1.-</ecNumber>
    </recommendedName>
</protein>
<organism evidence="6 7">
    <name type="scientific">Thermus arciformis</name>
    <dbReference type="NCBI Taxonomy" id="482827"/>
    <lineage>
        <taxon>Bacteria</taxon>
        <taxon>Thermotogati</taxon>
        <taxon>Deinococcota</taxon>
        <taxon>Deinococci</taxon>
        <taxon>Thermales</taxon>
        <taxon>Thermaceae</taxon>
        <taxon>Thermus</taxon>
    </lineage>
</organism>
<dbReference type="EMBL" id="FNBC01000025">
    <property type="protein sequence ID" value="SDF10474.1"/>
    <property type="molecule type" value="Genomic_DNA"/>
</dbReference>
<accession>A0A1G7ID84</accession>
<dbReference type="STRING" id="482827.SAMN04488243_12525"/>
<gene>
    <name evidence="6" type="ORF">SAMN04488243_12525</name>
</gene>
<name>A0A1G7ID84_9DEIN</name>
<dbReference type="InterPro" id="IPR004839">
    <property type="entry name" value="Aminotransferase_I/II_large"/>
</dbReference>
<dbReference type="PROSITE" id="PS00105">
    <property type="entry name" value="AA_TRANSFER_CLASS_1"/>
    <property type="match status" value="1"/>
</dbReference>
<dbReference type="Gene3D" id="3.90.1150.10">
    <property type="entry name" value="Aspartate Aminotransferase, domain 1"/>
    <property type="match status" value="1"/>
</dbReference>
<dbReference type="InterPro" id="IPR015424">
    <property type="entry name" value="PyrdxlP-dep_Trfase"/>
</dbReference>
<proteinExistence type="inferred from homology"/>
<dbReference type="PANTHER" id="PTHR42832">
    <property type="entry name" value="AMINO ACID AMINOTRANSFERASE"/>
    <property type="match status" value="1"/>
</dbReference>
<dbReference type="AlphaFoldDB" id="A0A1G7ID84"/>
<dbReference type="RefSeq" id="WP_093007952.1">
    <property type="nucleotide sequence ID" value="NZ_FNBC01000025.1"/>
</dbReference>
<evidence type="ECO:0000259" key="5">
    <source>
        <dbReference type="Pfam" id="PF00155"/>
    </source>
</evidence>
<dbReference type="InterPro" id="IPR015422">
    <property type="entry name" value="PyrdxlP-dep_Trfase_small"/>
</dbReference>
<sequence length="385" mass="41944">MSRVPEPSVFLVVDEAKRKARERGVRLLDLSIGSTDLPPPEAPLKALAEALNDPATYGYCLKSCTLPFLEEAARWYQGRYGVGLDPRREALALIGSQEGLAHLLLALTEPEDLLLLPEVAYPSYFGAARVASLRTFLIPLREDGLADLQAVPEGVWREAKVLLLNYPNNPTGAVADWGYFEEALGLVRKHGLWLIHDNPYVDQVYEGEAPSPLALPGAKERVVELFSLSKSYNLAGFRLGFALGSEEALARLERVKGVIDFNQYAGILRMGVEALKTPKEVTQGHARVYRERALGMAEALKGALSLLPPRATMYLWGRLPEGVDDLEFALGLVERGVVLAPGRGFGPGGVGWVRIALVRPLEELLRAAAILREALDGPPRLGGGL</sequence>
<dbReference type="EC" id="2.6.1.-" evidence="4"/>
<comment type="cofactor">
    <cofactor evidence="1 4">
        <name>pyridoxal 5'-phosphate</name>
        <dbReference type="ChEBI" id="CHEBI:597326"/>
    </cofactor>
</comment>